<organism evidence="2 3">
    <name type="scientific">Cuscuta campestris</name>
    <dbReference type="NCBI Taxonomy" id="132261"/>
    <lineage>
        <taxon>Eukaryota</taxon>
        <taxon>Viridiplantae</taxon>
        <taxon>Streptophyta</taxon>
        <taxon>Embryophyta</taxon>
        <taxon>Tracheophyta</taxon>
        <taxon>Spermatophyta</taxon>
        <taxon>Magnoliopsida</taxon>
        <taxon>eudicotyledons</taxon>
        <taxon>Gunneridae</taxon>
        <taxon>Pentapetalae</taxon>
        <taxon>asterids</taxon>
        <taxon>lamiids</taxon>
        <taxon>Solanales</taxon>
        <taxon>Convolvulaceae</taxon>
        <taxon>Cuscuteae</taxon>
        <taxon>Cuscuta</taxon>
        <taxon>Cuscuta subgen. Grammica</taxon>
        <taxon>Cuscuta sect. Cleistogrammica</taxon>
    </lineage>
</organism>
<dbReference type="Proteomes" id="UP000595140">
    <property type="component" value="Unassembled WGS sequence"/>
</dbReference>
<accession>A0A484LU39</accession>
<sequence>MGSCASSAHRDQDAQMKRRIGSKLNNLVTPSPVDVDCKVIASDRPPKSPPSPLLPPAAASVDSDREDETFFDSQLYLESDCDDDFHSVKGDFTPSRGSTPIHHRFSAGPMSPKVKRAFFTERIPISAPVRPSSEERKKRLEELFKESLGGDKEFDNAMNEPNASNKSAFGTPNNAESSPIQQPKHASSGSGKRARQWCFPVPKLLLLRCSFSEAKKTPPPPPPRE</sequence>
<keyword evidence="3" id="KW-1185">Reference proteome</keyword>
<evidence type="ECO:0000256" key="1">
    <source>
        <dbReference type="SAM" id="MobiDB-lite"/>
    </source>
</evidence>
<protein>
    <submittedName>
        <fullName evidence="2">Uncharacterized protein</fullName>
    </submittedName>
</protein>
<dbReference type="OrthoDB" id="1925325at2759"/>
<dbReference type="InterPro" id="IPR038947">
    <property type="entry name" value="At3g27210-like"/>
</dbReference>
<evidence type="ECO:0000313" key="2">
    <source>
        <dbReference type="EMBL" id="VFQ80031.1"/>
    </source>
</evidence>
<feature type="region of interest" description="Disordered" evidence="1">
    <location>
        <begin position="1"/>
        <end position="65"/>
    </location>
</feature>
<proteinExistence type="predicted"/>
<feature type="region of interest" description="Disordered" evidence="1">
    <location>
        <begin position="125"/>
        <end position="194"/>
    </location>
</feature>
<gene>
    <name evidence="2" type="ORF">CCAM_LOCUS21807</name>
</gene>
<name>A0A484LU39_9ASTE</name>
<dbReference type="AlphaFoldDB" id="A0A484LU39"/>
<feature type="compositionally biased region" description="Basic and acidic residues" evidence="1">
    <location>
        <begin position="132"/>
        <end position="155"/>
    </location>
</feature>
<evidence type="ECO:0000313" key="3">
    <source>
        <dbReference type="Proteomes" id="UP000595140"/>
    </source>
</evidence>
<dbReference type="PANTHER" id="PTHR34280">
    <property type="entry name" value="OS01G0920100 PROTEIN"/>
    <property type="match status" value="1"/>
</dbReference>
<dbReference type="PANTHER" id="PTHR34280:SF2">
    <property type="entry name" value="OS01G0920100 PROTEIN"/>
    <property type="match status" value="1"/>
</dbReference>
<dbReference type="EMBL" id="OOIL02002044">
    <property type="protein sequence ID" value="VFQ80031.1"/>
    <property type="molecule type" value="Genomic_DNA"/>
</dbReference>
<feature type="compositionally biased region" description="Polar residues" evidence="1">
    <location>
        <begin position="159"/>
        <end position="190"/>
    </location>
</feature>
<reference evidence="2 3" key="1">
    <citation type="submission" date="2018-04" db="EMBL/GenBank/DDBJ databases">
        <authorList>
            <person name="Vogel A."/>
        </authorList>
    </citation>
    <scope>NUCLEOTIDE SEQUENCE [LARGE SCALE GENOMIC DNA]</scope>
</reference>